<evidence type="ECO:0000313" key="5">
    <source>
        <dbReference type="Proteomes" id="UP001583172"/>
    </source>
</evidence>
<evidence type="ECO:0000256" key="3">
    <source>
        <dbReference type="ARBA" id="ARBA00023004"/>
    </source>
</evidence>
<evidence type="ECO:0008006" key="6">
    <source>
        <dbReference type="Google" id="ProtNLM"/>
    </source>
</evidence>
<organism evidence="4 5">
    <name type="scientific">Humicola insolens</name>
    <name type="common">Soft-rot fungus</name>
    <dbReference type="NCBI Taxonomy" id="85995"/>
    <lineage>
        <taxon>Eukaryota</taxon>
        <taxon>Fungi</taxon>
        <taxon>Dikarya</taxon>
        <taxon>Ascomycota</taxon>
        <taxon>Pezizomycotina</taxon>
        <taxon>Sordariomycetes</taxon>
        <taxon>Sordariomycetidae</taxon>
        <taxon>Sordariales</taxon>
        <taxon>Chaetomiaceae</taxon>
        <taxon>Mycothermus</taxon>
    </lineage>
</organism>
<reference evidence="4 5" key="1">
    <citation type="journal article" date="2024" name="Commun. Biol.">
        <title>Comparative genomic analysis of thermophilic fungi reveals convergent evolutionary adaptations and gene losses.</title>
        <authorList>
            <person name="Steindorff A.S."/>
            <person name="Aguilar-Pontes M.V."/>
            <person name="Robinson A.J."/>
            <person name="Andreopoulos B."/>
            <person name="LaButti K."/>
            <person name="Kuo A."/>
            <person name="Mondo S."/>
            <person name="Riley R."/>
            <person name="Otillar R."/>
            <person name="Haridas S."/>
            <person name="Lipzen A."/>
            <person name="Grimwood J."/>
            <person name="Schmutz J."/>
            <person name="Clum A."/>
            <person name="Reid I.D."/>
            <person name="Moisan M.C."/>
            <person name="Butler G."/>
            <person name="Nguyen T.T.M."/>
            <person name="Dewar K."/>
            <person name="Conant G."/>
            <person name="Drula E."/>
            <person name="Henrissat B."/>
            <person name="Hansel C."/>
            <person name="Singer S."/>
            <person name="Hutchinson M.I."/>
            <person name="de Vries R.P."/>
            <person name="Natvig D.O."/>
            <person name="Powell A.J."/>
            <person name="Tsang A."/>
            <person name="Grigoriev I.V."/>
        </authorList>
    </citation>
    <scope>NUCLEOTIDE SEQUENCE [LARGE SCALE GENOMIC DNA]</scope>
    <source>
        <strain evidence="4 5">CBS 620.91</strain>
    </source>
</reference>
<gene>
    <name evidence="4" type="ORF">VTJ49DRAFT_1406</name>
</gene>
<dbReference type="PANTHER" id="PTHR24305:SF168">
    <property type="entry name" value="P450, PUTATIVE (EUROFUNG)-RELATED"/>
    <property type="match status" value="1"/>
</dbReference>
<dbReference type="PANTHER" id="PTHR24305">
    <property type="entry name" value="CYTOCHROME P450"/>
    <property type="match status" value="1"/>
</dbReference>
<dbReference type="SUPFAM" id="SSF48264">
    <property type="entry name" value="Cytochrome P450"/>
    <property type="match status" value="1"/>
</dbReference>
<dbReference type="PRINTS" id="PR00463">
    <property type="entry name" value="EP450I"/>
</dbReference>
<accession>A0ABR3VCH5</accession>
<keyword evidence="3" id="KW-0408">Iron</keyword>
<keyword evidence="2" id="KW-0479">Metal-binding</keyword>
<dbReference type="InterPro" id="IPR001128">
    <property type="entry name" value="Cyt_P450"/>
</dbReference>
<evidence type="ECO:0000256" key="2">
    <source>
        <dbReference type="ARBA" id="ARBA00022723"/>
    </source>
</evidence>
<sequence length="515" mass="59006">MPAVAELVGKLFSGEDSVREILTWCSLLIFSISIFRRLRQWYRLSHIPGPPLAGFSRLIWLAPQGMSGQYTAWMRDIDRKYGRLVRVGPKTVVTSDWRLWKRIMSARSPWTKSDRYTGFRLDPQRDHIVSTLDEREHTRLRSIMQHGYSGKEVEGIEEKLDAEVLSFIRLLETRYIAHNKPFDFARKVQYFTTDAIAHLAFGEPFGFLETDSDVYNYIAIIEKTMPAMGFFTNFPGLFRVLRLPVLNRLLPKATDKEGMGKLMGLAKETAAERFGPDRKVQKDMLGSFIARGLTQPEAETQIVLQVVAGSDTSATTIRSAMLNIATNPLILRKVQAEIDSVAPFPKDKVVDDATTRNLPYIAALIRESLRWLQPAMDMSPKKAPPEGDEWNGYRLPGGTEVGWNAICVMRDPELWGDDAEQFRPERWLEAASDPSKLCDMEYVVELNFGGGSRFQCLGRTVALMEIRKVIFELFRRYEFVVMNAGKPWTSIEWNMVEQHEFWLKAYPRENSPSML</sequence>
<keyword evidence="1" id="KW-0349">Heme</keyword>
<evidence type="ECO:0000256" key="1">
    <source>
        <dbReference type="ARBA" id="ARBA00022617"/>
    </source>
</evidence>
<name>A0ABR3VCH5_HUMIN</name>
<dbReference type="InterPro" id="IPR036396">
    <property type="entry name" value="Cyt_P450_sf"/>
</dbReference>
<protein>
    <recommendedName>
        <fullName evidence="6">Cytochrome P450</fullName>
    </recommendedName>
</protein>
<dbReference type="Gene3D" id="1.10.630.10">
    <property type="entry name" value="Cytochrome P450"/>
    <property type="match status" value="1"/>
</dbReference>
<dbReference type="Proteomes" id="UP001583172">
    <property type="component" value="Unassembled WGS sequence"/>
</dbReference>
<dbReference type="Pfam" id="PF00067">
    <property type="entry name" value="p450"/>
    <property type="match status" value="1"/>
</dbReference>
<proteinExistence type="predicted"/>
<dbReference type="CDD" id="cd11060">
    <property type="entry name" value="CYP57A1-like"/>
    <property type="match status" value="1"/>
</dbReference>
<dbReference type="EMBL" id="JAZGSY010000151">
    <property type="protein sequence ID" value="KAL1839543.1"/>
    <property type="molecule type" value="Genomic_DNA"/>
</dbReference>
<keyword evidence="5" id="KW-1185">Reference proteome</keyword>
<evidence type="ECO:0000313" key="4">
    <source>
        <dbReference type="EMBL" id="KAL1839543.1"/>
    </source>
</evidence>
<dbReference type="InterPro" id="IPR002401">
    <property type="entry name" value="Cyt_P450_E_grp-I"/>
</dbReference>
<dbReference type="InterPro" id="IPR050121">
    <property type="entry name" value="Cytochrome_P450_monoxygenase"/>
</dbReference>
<dbReference type="PRINTS" id="PR00385">
    <property type="entry name" value="P450"/>
</dbReference>
<comment type="caution">
    <text evidence="4">The sequence shown here is derived from an EMBL/GenBank/DDBJ whole genome shotgun (WGS) entry which is preliminary data.</text>
</comment>